<dbReference type="KEGG" id="mgot:MgSA37_00215"/>
<evidence type="ECO:0000313" key="2">
    <source>
        <dbReference type="Proteomes" id="UP000218263"/>
    </source>
</evidence>
<proteinExistence type="predicted"/>
<dbReference type="AlphaFoldDB" id="A0A125T1Y5"/>
<dbReference type="Pfam" id="PF02566">
    <property type="entry name" value="OsmC"/>
    <property type="match status" value="1"/>
</dbReference>
<sequence length="139" mass="15143">MATIETTYLGDLRTEATHLQSGTKIITDAPLDNQGKGEAFSPTDLLAASLGSCMLTIMGIKARASNIDIDGTTMSITKIMAADPRRVGEIVINFKFPKAYTEKEQLLLERSALTCPVIFSLNEDLKKTVTFGWEESVKA</sequence>
<organism evidence="1 2">
    <name type="scientific">Mucilaginibacter gotjawali</name>
    <dbReference type="NCBI Taxonomy" id="1550579"/>
    <lineage>
        <taxon>Bacteria</taxon>
        <taxon>Pseudomonadati</taxon>
        <taxon>Bacteroidota</taxon>
        <taxon>Sphingobacteriia</taxon>
        <taxon>Sphingobacteriales</taxon>
        <taxon>Sphingobacteriaceae</taxon>
        <taxon>Mucilaginibacter</taxon>
    </lineage>
</organism>
<dbReference type="PANTHER" id="PTHR39624:SF2">
    <property type="entry name" value="OSMC-LIKE PROTEIN"/>
    <property type="match status" value="1"/>
</dbReference>
<dbReference type="InterPro" id="IPR015946">
    <property type="entry name" value="KH_dom-like_a/b"/>
</dbReference>
<evidence type="ECO:0000313" key="1">
    <source>
        <dbReference type="EMBL" id="BAU52065.1"/>
    </source>
</evidence>
<keyword evidence="2" id="KW-1185">Reference proteome</keyword>
<reference evidence="1 2" key="1">
    <citation type="submission" date="2015-12" db="EMBL/GenBank/DDBJ databases">
        <title>Genome sequence of Mucilaginibacter gotjawali.</title>
        <authorList>
            <person name="Lee J.S."/>
            <person name="Lee K.C."/>
            <person name="Kim K.K."/>
            <person name="Lee B.W."/>
        </authorList>
    </citation>
    <scope>NUCLEOTIDE SEQUENCE [LARGE SCALE GENOMIC DNA]</scope>
    <source>
        <strain evidence="1 2">SA3-7</strain>
    </source>
</reference>
<protein>
    <submittedName>
        <fullName evidence="1">OsmC-like protein</fullName>
    </submittedName>
</protein>
<dbReference type="PANTHER" id="PTHR39624">
    <property type="entry name" value="PROTEIN INVOLVED IN RIMO-MEDIATED BETA-METHYLTHIOLATION OF RIBOSOMAL PROTEIN S12 YCAO"/>
    <property type="match status" value="1"/>
</dbReference>
<accession>A0A125T1Y5</accession>
<dbReference type="Gene3D" id="3.30.300.20">
    <property type="match status" value="1"/>
</dbReference>
<name>A0A125T1Y5_9SPHI</name>
<dbReference type="InterPro" id="IPR003718">
    <property type="entry name" value="OsmC/Ohr_fam"/>
</dbReference>
<dbReference type="Proteomes" id="UP000218263">
    <property type="component" value="Chromosome"/>
</dbReference>
<dbReference type="OrthoDB" id="290036at2"/>
<dbReference type="SUPFAM" id="SSF82784">
    <property type="entry name" value="OsmC-like"/>
    <property type="match status" value="1"/>
</dbReference>
<dbReference type="InterPro" id="IPR036102">
    <property type="entry name" value="OsmC/Ohrsf"/>
</dbReference>
<gene>
    <name evidence="1" type="ORF">MgSA37_00215</name>
</gene>
<dbReference type="RefSeq" id="WP_096349425.1">
    <property type="nucleotide sequence ID" value="NZ_AP017313.1"/>
</dbReference>
<dbReference type="EMBL" id="AP017313">
    <property type="protein sequence ID" value="BAU52065.1"/>
    <property type="molecule type" value="Genomic_DNA"/>
</dbReference>